<dbReference type="InterPro" id="IPR018961">
    <property type="entry name" value="DnaJ_homolog_subfam-C_membr-28"/>
</dbReference>
<feature type="compositionally biased region" description="Low complexity" evidence="1">
    <location>
        <begin position="375"/>
        <end position="398"/>
    </location>
</feature>
<reference evidence="4 5" key="1">
    <citation type="submission" date="2017-01" db="EMBL/GenBank/DDBJ databases">
        <title>Draft genome sequence of Diplodia seriata F98.1, a fungal species involved in grapevine trunk diseases.</title>
        <authorList>
            <person name="Robert-Siegwald G."/>
            <person name="Vallet J."/>
            <person name="Abou-Mansour E."/>
            <person name="Xu J."/>
            <person name="Rey P."/>
            <person name="Bertsch C."/>
            <person name="Rego C."/>
            <person name="Larignon P."/>
            <person name="Fontaine F."/>
            <person name="Lebrun M.-H."/>
        </authorList>
    </citation>
    <scope>NUCLEOTIDE SEQUENCE [LARGE SCALE GENOMIC DNA]</scope>
    <source>
        <strain evidence="4 5">F98.1</strain>
    </source>
</reference>
<sequence length="527" mass="57909">MSRRLEALTEEGLESGGRRAQKAAVEDAGFSEELKKQLEERIAGANFANQFAQSIAEAGLPASAGRGTRDVAGAQPWTGTESVEDASLRMLDDAVKPMRGQGRSLNPAVRPPSRVDTGMSAASGRGENRGVRLAEAKERTGLYHLQKDGAGMSEEEREKLRKEMRERFQPAGRGGPMSVRALEGMANQRIEDAIARGQFKNIPRGQKLERDYNASNPFLDTTEYFMNKIIQKQEIVPPWIEKQQELVTAAARFRSRLRADWKRHAARMLASEGGNLEKQIRKAQAYAEAEKLANPRKKKEEQITAVDADGHLSQITLAGELKVSPANAPEKHSSQPLERVTVKATPMGSIDGSRSSDSPLSDAEEVVEEFLVEDATSSPSATTTTEDHSPSSPSTSSTVIPAPYPFRDPAWVNAERSFLDLSVNSLNALTRSYNLMAPELAKKPYFALDRELAAAFADVASQLPGEIRDRALEPKAKPTGRAAGHGASGIMEKFGTDQEVKIWEDQSEKYGFKQMWRDLFAKKKADQ</sequence>
<gene>
    <name evidence="4" type="ORF">BK809_0003579</name>
    <name evidence="3" type="ORF">SLS55_008830</name>
</gene>
<keyword evidence="6" id="KW-1185">Reference proteome</keyword>
<feature type="compositionally biased region" description="Acidic residues" evidence="1">
    <location>
        <begin position="362"/>
        <end position="372"/>
    </location>
</feature>
<dbReference type="PANTHER" id="PTHR39394">
    <property type="entry name" value="YALI0E31793P"/>
    <property type="match status" value="1"/>
</dbReference>
<feature type="region of interest" description="Disordered" evidence="1">
    <location>
        <begin position="63"/>
        <end position="82"/>
    </location>
</feature>
<dbReference type="EMBL" id="MSZU01000080">
    <property type="protein sequence ID" value="OMP86409.1"/>
    <property type="molecule type" value="Genomic_DNA"/>
</dbReference>
<evidence type="ECO:0000313" key="6">
    <source>
        <dbReference type="Proteomes" id="UP001430584"/>
    </source>
</evidence>
<evidence type="ECO:0000313" key="4">
    <source>
        <dbReference type="EMBL" id="OMP86409.1"/>
    </source>
</evidence>
<accession>A0A1S8BG06</accession>
<dbReference type="Proteomes" id="UP001430584">
    <property type="component" value="Unassembled WGS sequence"/>
</dbReference>
<feature type="region of interest" description="Disordered" evidence="1">
    <location>
        <begin position="98"/>
        <end position="129"/>
    </location>
</feature>
<dbReference type="Proteomes" id="UP000190776">
    <property type="component" value="Unassembled WGS sequence"/>
</dbReference>
<comment type="caution">
    <text evidence="4">The sequence shown here is derived from an EMBL/GenBank/DDBJ whole genome shotgun (WGS) entry which is preliminary data.</text>
</comment>
<reference evidence="3 6" key="2">
    <citation type="submission" date="2024-02" db="EMBL/GenBank/DDBJ databases">
        <title>De novo assembly and annotation of 12 fungi associated with fruit tree decline syndrome in Ontario, Canada.</title>
        <authorList>
            <person name="Sulman M."/>
            <person name="Ellouze W."/>
            <person name="Ilyukhin E."/>
        </authorList>
    </citation>
    <scope>NUCLEOTIDE SEQUENCE [LARGE SCALE GENOMIC DNA]</scope>
    <source>
        <strain evidence="3 6">FDS-637</strain>
    </source>
</reference>
<dbReference type="PANTHER" id="PTHR39394:SF1">
    <property type="entry name" value="DNAJ HOMOLOGUE SUBFAMILY C MEMBER 28 CONSERVED DOMAIN-CONTAINING PROTEIN"/>
    <property type="match status" value="1"/>
</dbReference>
<dbReference type="STRING" id="420778.A0A1S8BG06"/>
<feature type="domain" description="DnaJ homologue subfamily C member 28 conserved" evidence="2">
    <location>
        <begin position="185"/>
        <end position="254"/>
    </location>
</feature>
<feature type="region of interest" description="Disordered" evidence="1">
    <location>
        <begin position="1"/>
        <end position="29"/>
    </location>
</feature>
<evidence type="ECO:0000313" key="5">
    <source>
        <dbReference type="Proteomes" id="UP000190776"/>
    </source>
</evidence>
<dbReference type="EMBL" id="JAJVCZ030000009">
    <property type="protein sequence ID" value="KAL0256435.1"/>
    <property type="molecule type" value="Genomic_DNA"/>
</dbReference>
<name>A0A1S8BG06_9PEZI</name>
<organism evidence="4 5">
    <name type="scientific">Diplodia seriata</name>
    <dbReference type="NCBI Taxonomy" id="420778"/>
    <lineage>
        <taxon>Eukaryota</taxon>
        <taxon>Fungi</taxon>
        <taxon>Dikarya</taxon>
        <taxon>Ascomycota</taxon>
        <taxon>Pezizomycotina</taxon>
        <taxon>Dothideomycetes</taxon>
        <taxon>Dothideomycetes incertae sedis</taxon>
        <taxon>Botryosphaeriales</taxon>
        <taxon>Botryosphaeriaceae</taxon>
        <taxon>Diplodia</taxon>
    </lineage>
</organism>
<evidence type="ECO:0000256" key="1">
    <source>
        <dbReference type="SAM" id="MobiDB-lite"/>
    </source>
</evidence>
<feature type="region of interest" description="Disordered" evidence="1">
    <location>
        <begin position="324"/>
        <end position="403"/>
    </location>
</feature>
<evidence type="ECO:0000259" key="2">
    <source>
        <dbReference type="Pfam" id="PF09350"/>
    </source>
</evidence>
<dbReference type="AlphaFoldDB" id="A0A1S8BG06"/>
<dbReference type="OrthoDB" id="1922282at2759"/>
<protein>
    <recommendedName>
        <fullName evidence="2">DnaJ homologue subfamily C member 28 conserved domain-containing protein</fullName>
    </recommendedName>
</protein>
<proteinExistence type="predicted"/>
<evidence type="ECO:0000313" key="3">
    <source>
        <dbReference type="EMBL" id="KAL0256435.1"/>
    </source>
</evidence>
<dbReference type="Pfam" id="PF09350">
    <property type="entry name" value="DJC28_CD"/>
    <property type="match status" value="1"/>
</dbReference>